<dbReference type="PRINTS" id="PR00080">
    <property type="entry name" value="SDRFAMILY"/>
</dbReference>
<dbReference type="SUPFAM" id="SSF51735">
    <property type="entry name" value="NAD(P)-binding Rossmann-fold domains"/>
    <property type="match status" value="1"/>
</dbReference>
<dbReference type="InterPro" id="IPR050259">
    <property type="entry name" value="SDR"/>
</dbReference>
<dbReference type="Proteomes" id="UP000515679">
    <property type="component" value="Chromosome"/>
</dbReference>
<accession>A0A7G5C309</accession>
<name>A0A7G5C309_9BACL</name>
<gene>
    <name evidence="3" type="ORF">FPL14_22245</name>
</gene>
<dbReference type="KEGG" id="cchl:FPL14_22245"/>
<dbReference type="Pfam" id="PF00106">
    <property type="entry name" value="adh_short"/>
    <property type="match status" value="1"/>
</dbReference>
<sequence length="246" mass="27197">MSDALRNKTAIVTGASRGLGRVVCTHFASLGMKVAAIARNEAELKNLREEITQMGAECMTFALNVTDYDGIGKAVDEVQRAWGTIDVLVNNAGAGVDTSFEEITKEDIDMTIDVNLKGVIYASKHVAPYMMKQQYGHIFNISSIAGTRGLNTKNNNNGIYTATKFGVNGFGDAISKYLMKDNIHVVTLCPGGIDTSWWDRWTWLHEKDALIKPHDIASLIEFILKAPNNILYKQVLFHPTVEVDSW</sequence>
<comment type="similarity">
    <text evidence="1 2">Belongs to the short-chain dehydrogenases/reductases (SDR) family.</text>
</comment>
<dbReference type="PRINTS" id="PR00081">
    <property type="entry name" value="GDHRDH"/>
</dbReference>
<dbReference type="InterPro" id="IPR036291">
    <property type="entry name" value="NAD(P)-bd_dom_sf"/>
</dbReference>
<dbReference type="AlphaFoldDB" id="A0A7G5C309"/>
<dbReference type="CDD" id="cd05233">
    <property type="entry name" value="SDR_c"/>
    <property type="match status" value="1"/>
</dbReference>
<dbReference type="Gene3D" id="3.40.50.720">
    <property type="entry name" value="NAD(P)-binding Rossmann-like Domain"/>
    <property type="match status" value="1"/>
</dbReference>
<dbReference type="RefSeq" id="WP_182299830.1">
    <property type="nucleotide sequence ID" value="NZ_CP041969.1"/>
</dbReference>
<dbReference type="PANTHER" id="PTHR42879:SF2">
    <property type="entry name" value="3-OXOACYL-[ACYL-CARRIER-PROTEIN] REDUCTASE FABG"/>
    <property type="match status" value="1"/>
</dbReference>
<keyword evidence="4" id="KW-1185">Reference proteome</keyword>
<protein>
    <submittedName>
        <fullName evidence="3">SDR family oxidoreductase</fullName>
    </submittedName>
</protein>
<reference evidence="3 4" key="1">
    <citation type="submission" date="2019-07" db="EMBL/GenBank/DDBJ databases">
        <authorList>
            <person name="Kim J.K."/>
            <person name="Cheong H.-M."/>
            <person name="Choi Y."/>
            <person name="Hwang K.J."/>
            <person name="Lee S."/>
            <person name="Choi C."/>
        </authorList>
    </citation>
    <scope>NUCLEOTIDE SEQUENCE [LARGE SCALE GENOMIC DNA]</scope>
    <source>
        <strain evidence="3 4">KS 22</strain>
    </source>
</reference>
<dbReference type="PANTHER" id="PTHR42879">
    <property type="entry name" value="3-OXOACYL-(ACYL-CARRIER-PROTEIN) REDUCTASE"/>
    <property type="match status" value="1"/>
</dbReference>
<evidence type="ECO:0000313" key="3">
    <source>
        <dbReference type="EMBL" id="QMV43593.1"/>
    </source>
</evidence>
<evidence type="ECO:0000313" key="4">
    <source>
        <dbReference type="Proteomes" id="UP000515679"/>
    </source>
</evidence>
<organism evidence="3 4">
    <name type="scientific">Cohnella cholangitidis</name>
    <dbReference type="NCBI Taxonomy" id="2598458"/>
    <lineage>
        <taxon>Bacteria</taxon>
        <taxon>Bacillati</taxon>
        <taxon>Bacillota</taxon>
        <taxon>Bacilli</taxon>
        <taxon>Bacillales</taxon>
        <taxon>Paenibacillaceae</taxon>
        <taxon>Cohnella</taxon>
    </lineage>
</organism>
<proteinExistence type="inferred from homology"/>
<evidence type="ECO:0000256" key="2">
    <source>
        <dbReference type="RuleBase" id="RU000363"/>
    </source>
</evidence>
<dbReference type="InterPro" id="IPR002347">
    <property type="entry name" value="SDR_fam"/>
</dbReference>
<dbReference type="EMBL" id="CP041969">
    <property type="protein sequence ID" value="QMV43593.1"/>
    <property type="molecule type" value="Genomic_DNA"/>
</dbReference>
<evidence type="ECO:0000256" key="1">
    <source>
        <dbReference type="ARBA" id="ARBA00006484"/>
    </source>
</evidence>